<evidence type="ECO:0000259" key="3">
    <source>
        <dbReference type="Pfam" id="PF18912"/>
    </source>
</evidence>
<dbReference type="InterPro" id="IPR051910">
    <property type="entry name" value="ComF/GntX_DNA_util-trans"/>
</dbReference>
<dbReference type="RefSeq" id="WP_185801468.1">
    <property type="nucleotide sequence ID" value="NZ_JACJVJ010000002.1"/>
</dbReference>
<dbReference type="Pfam" id="PF00156">
    <property type="entry name" value="Pribosyltran"/>
    <property type="match status" value="1"/>
</dbReference>
<name>A0A842I2V3_9SPHN</name>
<evidence type="ECO:0000259" key="2">
    <source>
        <dbReference type="Pfam" id="PF00156"/>
    </source>
</evidence>
<comment type="caution">
    <text evidence="4">The sequence shown here is derived from an EMBL/GenBank/DDBJ whole genome shotgun (WGS) entry which is preliminary data.</text>
</comment>
<dbReference type="Proteomes" id="UP000564378">
    <property type="component" value="Unassembled WGS sequence"/>
</dbReference>
<reference evidence="4 5" key="1">
    <citation type="submission" date="2020-08" db="EMBL/GenBank/DDBJ databases">
        <title>Draft genome sequence of Parasphingopyxis sp. GrpM-11.</title>
        <authorList>
            <person name="Oh J."/>
            <person name="Roh D.-H."/>
        </authorList>
    </citation>
    <scope>NUCLEOTIDE SEQUENCE [LARGE SCALE GENOMIC DNA]</scope>
    <source>
        <strain evidence="4 5">GrpM-11</strain>
    </source>
</reference>
<proteinExistence type="inferred from homology"/>
<dbReference type="EMBL" id="JACJVJ010000002">
    <property type="protein sequence ID" value="MBC2778194.1"/>
    <property type="molecule type" value="Genomic_DNA"/>
</dbReference>
<dbReference type="PANTHER" id="PTHR47505">
    <property type="entry name" value="DNA UTILIZATION PROTEIN YHGH"/>
    <property type="match status" value="1"/>
</dbReference>
<evidence type="ECO:0000313" key="4">
    <source>
        <dbReference type="EMBL" id="MBC2778194.1"/>
    </source>
</evidence>
<dbReference type="CDD" id="cd06223">
    <property type="entry name" value="PRTases_typeI"/>
    <property type="match status" value="1"/>
</dbReference>
<sequence length="249" mass="26697">MISMPAPLRAAARPIVGFALPSRCPACGTVVEGDGHFCIDCWTGLDHLDQGCARCGEPSIMLADSDSLCGACLADPPPYATARAAVAYGDIARGIALRLKYSGRIGLARTIAAAMQRHMARLDDALLIPVPLHRRRIWGRGYNQAALIARALAGDDSEKLRLETLIRAKSTPVLRGMGAKAREQAVRGAFAVPDARRAEIRGRRLVLIDDVYTSGATAKACARVLLRHGAAEVHVRCWARVPAHDDAAY</sequence>
<dbReference type="Pfam" id="PF18912">
    <property type="entry name" value="DZR_2"/>
    <property type="match status" value="1"/>
</dbReference>
<gene>
    <name evidence="4" type="ORF">H6P80_11260</name>
</gene>
<dbReference type="AlphaFoldDB" id="A0A842I2V3"/>
<feature type="domain" description="Double zinc ribbon" evidence="3">
    <location>
        <begin position="18"/>
        <end position="73"/>
    </location>
</feature>
<dbReference type="InterPro" id="IPR029057">
    <property type="entry name" value="PRTase-like"/>
</dbReference>
<dbReference type="InterPro" id="IPR000836">
    <property type="entry name" value="PRTase_dom"/>
</dbReference>
<dbReference type="PANTHER" id="PTHR47505:SF1">
    <property type="entry name" value="DNA UTILIZATION PROTEIN YHGH"/>
    <property type="match status" value="1"/>
</dbReference>
<dbReference type="InterPro" id="IPR044005">
    <property type="entry name" value="DZR_2"/>
</dbReference>
<evidence type="ECO:0000313" key="5">
    <source>
        <dbReference type="Proteomes" id="UP000564378"/>
    </source>
</evidence>
<dbReference type="SUPFAM" id="SSF53271">
    <property type="entry name" value="PRTase-like"/>
    <property type="match status" value="1"/>
</dbReference>
<comment type="similarity">
    <text evidence="1">Belongs to the ComF/GntX family.</text>
</comment>
<protein>
    <submittedName>
        <fullName evidence="4">ComF family protein</fullName>
    </submittedName>
</protein>
<evidence type="ECO:0000256" key="1">
    <source>
        <dbReference type="ARBA" id="ARBA00008007"/>
    </source>
</evidence>
<dbReference type="Gene3D" id="3.40.50.2020">
    <property type="match status" value="1"/>
</dbReference>
<feature type="domain" description="Phosphoribosyltransferase" evidence="2">
    <location>
        <begin position="193"/>
        <end position="242"/>
    </location>
</feature>
<keyword evidence="5" id="KW-1185">Reference proteome</keyword>
<organism evidence="4 5">
    <name type="scientific">Parasphingopyxis marina</name>
    <dbReference type="NCBI Taxonomy" id="2761622"/>
    <lineage>
        <taxon>Bacteria</taxon>
        <taxon>Pseudomonadati</taxon>
        <taxon>Pseudomonadota</taxon>
        <taxon>Alphaproteobacteria</taxon>
        <taxon>Sphingomonadales</taxon>
        <taxon>Sphingomonadaceae</taxon>
        <taxon>Parasphingopyxis</taxon>
    </lineage>
</organism>
<accession>A0A842I2V3</accession>